<feature type="compositionally biased region" description="Basic residues" evidence="1">
    <location>
        <begin position="51"/>
        <end position="67"/>
    </location>
</feature>
<gene>
    <name evidence="2" type="ORF">NBR_LOCUS8902</name>
</gene>
<dbReference type="Proteomes" id="UP000271162">
    <property type="component" value="Unassembled WGS sequence"/>
</dbReference>
<evidence type="ECO:0000256" key="1">
    <source>
        <dbReference type="SAM" id="MobiDB-lite"/>
    </source>
</evidence>
<accession>A0A0N4Y076</accession>
<reference evidence="4" key="1">
    <citation type="submission" date="2017-02" db="UniProtKB">
        <authorList>
            <consortium name="WormBaseParasite"/>
        </authorList>
    </citation>
    <scope>IDENTIFICATION</scope>
</reference>
<reference evidence="2 3" key="2">
    <citation type="submission" date="2018-11" db="EMBL/GenBank/DDBJ databases">
        <authorList>
            <consortium name="Pathogen Informatics"/>
        </authorList>
    </citation>
    <scope>NUCLEOTIDE SEQUENCE [LARGE SCALE GENOMIC DNA]</scope>
</reference>
<protein>
    <submittedName>
        <fullName evidence="2 4">Uncharacterized protein</fullName>
    </submittedName>
</protein>
<organism evidence="4">
    <name type="scientific">Nippostrongylus brasiliensis</name>
    <name type="common">Rat hookworm</name>
    <dbReference type="NCBI Taxonomy" id="27835"/>
    <lineage>
        <taxon>Eukaryota</taxon>
        <taxon>Metazoa</taxon>
        <taxon>Ecdysozoa</taxon>
        <taxon>Nematoda</taxon>
        <taxon>Chromadorea</taxon>
        <taxon>Rhabditida</taxon>
        <taxon>Rhabditina</taxon>
        <taxon>Rhabditomorpha</taxon>
        <taxon>Strongyloidea</taxon>
        <taxon>Heligmosomidae</taxon>
        <taxon>Nippostrongylus</taxon>
    </lineage>
</organism>
<dbReference type="AlphaFoldDB" id="A0A0N4Y076"/>
<proteinExistence type="predicted"/>
<feature type="region of interest" description="Disordered" evidence="1">
    <location>
        <begin position="1"/>
        <end position="26"/>
    </location>
</feature>
<evidence type="ECO:0000313" key="4">
    <source>
        <dbReference type="WBParaSite" id="NBR_0000890101-mRNA-1"/>
    </source>
</evidence>
<dbReference type="WBParaSite" id="NBR_0000890101-mRNA-1">
    <property type="protein sequence ID" value="NBR_0000890101-mRNA-1"/>
    <property type="gene ID" value="NBR_0000890101"/>
</dbReference>
<feature type="compositionally biased region" description="Acidic residues" evidence="1">
    <location>
        <begin position="17"/>
        <end position="26"/>
    </location>
</feature>
<sequence length="123" mass="13946">MAEAQTTKTPHKGQFRDDDDDDGTDDLEFVVASTPCVSTPHCPTIDDPVMKQKRKGSTSLRRKKAKVTLRAIPRQREAPDLPMSLFARDKHRRRDRLLLLLWGGRAVGWLTAVRAKKRQNQAA</sequence>
<name>A0A0N4Y076_NIPBR</name>
<evidence type="ECO:0000313" key="2">
    <source>
        <dbReference type="EMBL" id="VDL72491.1"/>
    </source>
</evidence>
<dbReference type="EMBL" id="UYSL01020065">
    <property type="protein sequence ID" value="VDL72491.1"/>
    <property type="molecule type" value="Genomic_DNA"/>
</dbReference>
<evidence type="ECO:0000313" key="3">
    <source>
        <dbReference type="Proteomes" id="UP000271162"/>
    </source>
</evidence>
<keyword evidence="3" id="KW-1185">Reference proteome</keyword>
<feature type="region of interest" description="Disordered" evidence="1">
    <location>
        <begin position="43"/>
        <end position="67"/>
    </location>
</feature>